<dbReference type="PANTHER" id="PTHR42918:SF6">
    <property type="entry name" value="ELONGATION FACTOR P--(R)-BETA-LYSINE LIGASE"/>
    <property type="match status" value="1"/>
</dbReference>
<dbReference type="PANTHER" id="PTHR42918">
    <property type="entry name" value="LYSYL-TRNA SYNTHETASE"/>
    <property type="match status" value="1"/>
</dbReference>
<name>A0A517SF13_9PLAN</name>
<dbReference type="GO" id="GO:0003746">
    <property type="term" value="F:translation elongation factor activity"/>
    <property type="evidence" value="ECO:0007669"/>
    <property type="project" value="UniProtKB-KW"/>
</dbReference>
<keyword evidence="3" id="KW-0067">ATP-binding</keyword>
<evidence type="ECO:0000256" key="3">
    <source>
        <dbReference type="ARBA" id="ARBA00022840"/>
    </source>
</evidence>
<keyword evidence="2" id="KW-0547">Nucleotide-binding</keyword>
<dbReference type="PROSITE" id="PS50862">
    <property type="entry name" value="AA_TRNA_LIGASE_II"/>
    <property type="match status" value="1"/>
</dbReference>
<keyword evidence="1 5" id="KW-0436">Ligase</keyword>
<dbReference type="OrthoDB" id="9802326at2"/>
<dbReference type="FunCoup" id="A0A517SF13">
    <property type="interactions" value="61"/>
</dbReference>
<dbReference type="GO" id="GO:0004824">
    <property type="term" value="F:lysine-tRNA ligase activity"/>
    <property type="evidence" value="ECO:0007669"/>
    <property type="project" value="InterPro"/>
</dbReference>
<dbReference type="InterPro" id="IPR045864">
    <property type="entry name" value="aa-tRNA-synth_II/BPL/LPL"/>
</dbReference>
<dbReference type="EMBL" id="CP036271">
    <property type="protein sequence ID" value="QDT54721.1"/>
    <property type="molecule type" value="Genomic_DNA"/>
</dbReference>
<keyword evidence="6" id="KW-1185">Reference proteome</keyword>
<dbReference type="InterPro" id="IPR004364">
    <property type="entry name" value="Aa-tRNA-synt_II"/>
</dbReference>
<organism evidence="5 6">
    <name type="scientific">Caulifigura coniformis</name>
    <dbReference type="NCBI Taxonomy" id="2527983"/>
    <lineage>
        <taxon>Bacteria</taxon>
        <taxon>Pseudomonadati</taxon>
        <taxon>Planctomycetota</taxon>
        <taxon>Planctomycetia</taxon>
        <taxon>Planctomycetales</taxon>
        <taxon>Planctomycetaceae</taxon>
        <taxon>Caulifigura</taxon>
    </lineage>
</organism>
<dbReference type="NCBIfam" id="TIGR00462">
    <property type="entry name" value="genX"/>
    <property type="match status" value="1"/>
</dbReference>
<sequence>MTFLPTATVETLRLRARLLSATRQFFDSHGYWEVDTPHLSRDTCIDAWIDPVALPAGVSPTSGPLYLQTSPEFAMKRLVVAGVDAIYQLGHVFRGGESGPRHNPEFTMLEWYRVGDSYHDQMTFTEGFVRSIAGLDLGPLAPPISLPTTFERISYDEAFKHAIGTRVLSLETAELVGLAARIGVNAPQSLSRTDRDGWLNLLLAEKVEPWLATLGAVFLLDYPETQSALARVRPGKPAVAERFELYVGRVELCNGYQELTDGEELLRRMRRQNDLRIAAGIPSLPANSRLVDALRAGLPDCSGVALGFDRLLMWRLGAERIDEIIPFPVDRA</sequence>
<dbReference type="InterPro" id="IPR018149">
    <property type="entry name" value="Lys-tRNA-synth_II_C"/>
</dbReference>
<reference evidence="5 6" key="1">
    <citation type="submission" date="2019-02" db="EMBL/GenBank/DDBJ databases">
        <title>Deep-cultivation of Planctomycetes and their phenomic and genomic characterization uncovers novel biology.</title>
        <authorList>
            <person name="Wiegand S."/>
            <person name="Jogler M."/>
            <person name="Boedeker C."/>
            <person name="Pinto D."/>
            <person name="Vollmers J."/>
            <person name="Rivas-Marin E."/>
            <person name="Kohn T."/>
            <person name="Peeters S.H."/>
            <person name="Heuer A."/>
            <person name="Rast P."/>
            <person name="Oberbeckmann S."/>
            <person name="Bunk B."/>
            <person name="Jeske O."/>
            <person name="Meyerdierks A."/>
            <person name="Storesund J.E."/>
            <person name="Kallscheuer N."/>
            <person name="Luecker S."/>
            <person name="Lage O.M."/>
            <person name="Pohl T."/>
            <person name="Merkel B.J."/>
            <person name="Hornburger P."/>
            <person name="Mueller R.-W."/>
            <person name="Bruemmer F."/>
            <person name="Labrenz M."/>
            <person name="Spormann A.M."/>
            <person name="Op den Camp H."/>
            <person name="Overmann J."/>
            <person name="Amann R."/>
            <person name="Jetten M.S.M."/>
            <person name="Mascher T."/>
            <person name="Medema M.H."/>
            <person name="Devos D.P."/>
            <person name="Kaster A.-K."/>
            <person name="Ovreas L."/>
            <person name="Rohde M."/>
            <person name="Galperin M.Y."/>
            <person name="Jogler C."/>
        </authorList>
    </citation>
    <scope>NUCLEOTIDE SEQUENCE [LARGE SCALE GENOMIC DNA]</scope>
    <source>
        <strain evidence="5 6">Pan44</strain>
    </source>
</reference>
<keyword evidence="5" id="KW-0648">Protein biosynthesis</keyword>
<dbReference type="PRINTS" id="PR00982">
    <property type="entry name" value="TRNASYNTHLYS"/>
</dbReference>
<dbReference type="Gene3D" id="3.30.930.10">
    <property type="entry name" value="Bira Bifunctional Protein, Domain 2"/>
    <property type="match status" value="1"/>
</dbReference>
<dbReference type="AlphaFoldDB" id="A0A517SF13"/>
<dbReference type="KEGG" id="ccos:Pan44_27560"/>
<dbReference type="SUPFAM" id="SSF55681">
    <property type="entry name" value="Class II aaRS and biotin synthetases"/>
    <property type="match status" value="1"/>
</dbReference>
<evidence type="ECO:0000256" key="1">
    <source>
        <dbReference type="ARBA" id="ARBA00022598"/>
    </source>
</evidence>
<dbReference type="InterPro" id="IPR004525">
    <property type="entry name" value="EpmA"/>
</dbReference>
<evidence type="ECO:0000313" key="5">
    <source>
        <dbReference type="EMBL" id="QDT54721.1"/>
    </source>
</evidence>
<evidence type="ECO:0000256" key="2">
    <source>
        <dbReference type="ARBA" id="ARBA00022741"/>
    </source>
</evidence>
<dbReference type="EC" id="6.3.1.-" evidence="5"/>
<dbReference type="GO" id="GO:0005829">
    <property type="term" value="C:cytosol"/>
    <property type="evidence" value="ECO:0007669"/>
    <property type="project" value="TreeGrafter"/>
</dbReference>
<keyword evidence="5" id="KW-0251">Elongation factor</keyword>
<feature type="domain" description="Aminoacyl-transfer RNA synthetases class-II family profile" evidence="4">
    <location>
        <begin position="12"/>
        <end position="328"/>
    </location>
</feature>
<accession>A0A517SF13</accession>
<dbReference type="GO" id="GO:0006430">
    <property type="term" value="P:lysyl-tRNA aminoacylation"/>
    <property type="evidence" value="ECO:0007669"/>
    <property type="project" value="InterPro"/>
</dbReference>
<proteinExistence type="predicted"/>
<dbReference type="Proteomes" id="UP000315700">
    <property type="component" value="Chromosome"/>
</dbReference>
<dbReference type="GO" id="GO:0000049">
    <property type="term" value="F:tRNA binding"/>
    <property type="evidence" value="ECO:0007669"/>
    <property type="project" value="TreeGrafter"/>
</dbReference>
<dbReference type="RefSeq" id="WP_145030558.1">
    <property type="nucleotide sequence ID" value="NZ_CP036271.1"/>
</dbReference>
<evidence type="ECO:0000313" key="6">
    <source>
        <dbReference type="Proteomes" id="UP000315700"/>
    </source>
</evidence>
<dbReference type="GO" id="GO:0005524">
    <property type="term" value="F:ATP binding"/>
    <property type="evidence" value="ECO:0007669"/>
    <property type="project" value="UniProtKB-KW"/>
</dbReference>
<dbReference type="Pfam" id="PF00152">
    <property type="entry name" value="tRNA-synt_2"/>
    <property type="match status" value="1"/>
</dbReference>
<dbReference type="InterPro" id="IPR006195">
    <property type="entry name" value="aa-tRNA-synth_II"/>
</dbReference>
<gene>
    <name evidence="5" type="primary">epmA</name>
    <name evidence="5" type="ORF">Pan44_27560</name>
</gene>
<protein>
    <submittedName>
        <fullName evidence="5">Elongation factor P--(R)-beta-lysine ligase</fullName>
        <ecNumber evidence="5">6.3.1.-</ecNumber>
    </submittedName>
</protein>
<dbReference type="NCBIfam" id="NF006828">
    <property type="entry name" value="PRK09350.1"/>
    <property type="match status" value="1"/>
</dbReference>
<dbReference type="InParanoid" id="A0A517SF13"/>
<evidence type="ECO:0000259" key="4">
    <source>
        <dbReference type="PROSITE" id="PS50862"/>
    </source>
</evidence>